<comment type="caution">
    <text evidence="4">The sequence shown here is derived from an EMBL/GenBank/DDBJ whole genome shotgun (WGS) entry which is preliminary data.</text>
</comment>
<keyword evidence="3" id="KW-0812">Transmembrane</keyword>
<name>A0A370HHI5_9HYPH</name>
<dbReference type="InterPro" id="IPR000462">
    <property type="entry name" value="CDP-OH_P_trans"/>
</dbReference>
<sequence length="208" mass="21785">MLDGWARRIIDPPLNRMGCSLARRGASADAVTVLGLSLGLAAAAAIVLGVDLPALVLFAANRILDGLDGAVARASSRSDRGGFLDIVCDFAVYGAVPLAFALREPGVSAVPAAVLLLSFYVNGASFLAFAAVAAKRGLDTKVHGIKSIYFSAGLMEGTETILFFVLMMLAPGWFPVLAYAFAGLTFMSALARVTVAWHAFRDEDEGKS</sequence>
<dbReference type="InterPro" id="IPR043130">
    <property type="entry name" value="CDP-OH_PTrfase_TM_dom"/>
</dbReference>
<dbReference type="Gene3D" id="1.20.120.1760">
    <property type="match status" value="1"/>
</dbReference>
<keyword evidence="5" id="KW-1185">Reference proteome</keyword>
<dbReference type="GO" id="GO:0016020">
    <property type="term" value="C:membrane"/>
    <property type="evidence" value="ECO:0007669"/>
    <property type="project" value="InterPro"/>
</dbReference>
<dbReference type="EMBL" id="QQBB01000007">
    <property type="protein sequence ID" value="RDI57374.1"/>
    <property type="molecule type" value="Genomic_DNA"/>
</dbReference>
<dbReference type="PROSITE" id="PS00379">
    <property type="entry name" value="CDP_ALCOHOL_P_TRANSF"/>
    <property type="match status" value="1"/>
</dbReference>
<dbReference type="RefSeq" id="WP_114771578.1">
    <property type="nucleotide sequence ID" value="NZ_QQBB01000007.1"/>
</dbReference>
<evidence type="ECO:0000256" key="3">
    <source>
        <dbReference type="SAM" id="Phobius"/>
    </source>
</evidence>
<keyword evidence="3" id="KW-1133">Transmembrane helix</keyword>
<organism evidence="4 5">
    <name type="scientific">Microvirga subterranea</name>
    <dbReference type="NCBI Taxonomy" id="186651"/>
    <lineage>
        <taxon>Bacteria</taxon>
        <taxon>Pseudomonadati</taxon>
        <taxon>Pseudomonadota</taxon>
        <taxon>Alphaproteobacteria</taxon>
        <taxon>Hyphomicrobiales</taxon>
        <taxon>Methylobacteriaceae</taxon>
        <taxon>Microvirga</taxon>
    </lineage>
</organism>
<evidence type="ECO:0000256" key="1">
    <source>
        <dbReference type="ARBA" id="ARBA00022679"/>
    </source>
</evidence>
<gene>
    <name evidence="4" type="ORF">DES45_107295</name>
</gene>
<feature type="transmembrane region" description="Helical" evidence="3">
    <location>
        <begin position="81"/>
        <end position="100"/>
    </location>
</feature>
<feature type="transmembrane region" description="Helical" evidence="3">
    <location>
        <begin position="112"/>
        <end position="135"/>
    </location>
</feature>
<comment type="similarity">
    <text evidence="2">Belongs to the CDP-alcohol phosphatidyltransferase class-I family.</text>
</comment>
<feature type="transmembrane region" description="Helical" evidence="3">
    <location>
        <begin position="176"/>
        <end position="200"/>
    </location>
</feature>
<dbReference type="Pfam" id="PF01066">
    <property type="entry name" value="CDP-OH_P_transf"/>
    <property type="match status" value="1"/>
</dbReference>
<keyword evidence="3" id="KW-0472">Membrane</keyword>
<dbReference type="Proteomes" id="UP000254925">
    <property type="component" value="Unassembled WGS sequence"/>
</dbReference>
<keyword evidence="1 2" id="KW-0808">Transferase</keyword>
<evidence type="ECO:0000313" key="5">
    <source>
        <dbReference type="Proteomes" id="UP000254925"/>
    </source>
</evidence>
<dbReference type="OrthoDB" id="9790577at2"/>
<reference evidence="4 5" key="1">
    <citation type="submission" date="2018-07" db="EMBL/GenBank/DDBJ databases">
        <title>Genomic Encyclopedia of Type Strains, Phase IV (KMG-IV): sequencing the most valuable type-strain genomes for metagenomic binning, comparative biology and taxonomic classification.</title>
        <authorList>
            <person name="Goeker M."/>
        </authorList>
    </citation>
    <scope>NUCLEOTIDE SEQUENCE [LARGE SCALE GENOMIC DNA]</scope>
    <source>
        <strain evidence="4 5">DSM 14364</strain>
    </source>
</reference>
<dbReference type="AlphaFoldDB" id="A0A370HHI5"/>
<protein>
    <submittedName>
        <fullName evidence="4">Phosphatidylglycerophosphate synthase</fullName>
    </submittedName>
</protein>
<feature type="transmembrane region" description="Helical" evidence="3">
    <location>
        <begin position="147"/>
        <end position="170"/>
    </location>
</feature>
<dbReference type="InterPro" id="IPR048254">
    <property type="entry name" value="CDP_ALCOHOL_P_TRANSF_CS"/>
</dbReference>
<accession>A0A370HHI5</accession>
<evidence type="ECO:0000256" key="2">
    <source>
        <dbReference type="RuleBase" id="RU003750"/>
    </source>
</evidence>
<evidence type="ECO:0000313" key="4">
    <source>
        <dbReference type="EMBL" id="RDI57374.1"/>
    </source>
</evidence>
<dbReference type="GO" id="GO:0016780">
    <property type="term" value="F:phosphotransferase activity, for other substituted phosphate groups"/>
    <property type="evidence" value="ECO:0007669"/>
    <property type="project" value="InterPro"/>
</dbReference>
<proteinExistence type="inferred from homology"/>
<dbReference type="GO" id="GO:0008654">
    <property type="term" value="P:phospholipid biosynthetic process"/>
    <property type="evidence" value="ECO:0007669"/>
    <property type="project" value="InterPro"/>
</dbReference>
<feature type="transmembrane region" description="Helical" evidence="3">
    <location>
        <begin position="33"/>
        <end position="60"/>
    </location>
</feature>